<evidence type="ECO:0000313" key="1">
    <source>
        <dbReference type="EMBL" id="MBE1525477.1"/>
    </source>
</evidence>
<reference evidence="1 2" key="1">
    <citation type="submission" date="2020-10" db="EMBL/GenBank/DDBJ databases">
        <title>Sequencing the genomes of 1000 actinobacteria strains.</title>
        <authorList>
            <person name="Klenk H.-P."/>
        </authorList>
    </citation>
    <scope>NUCLEOTIDE SEQUENCE [LARGE SCALE GENOMIC DNA]</scope>
    <source>
        <strain evidence="1 2">DSM 15666</strain>
    </source>
</reference>
<gene>
    <name evidence="1" type="ORF">H4W27_002595</name>
</gene>
<comment type="caution">
    <text evidence="1">The sequence shown here is derived from an EMBL/GenBank/DDBJ whole genome shotgun (WGS) entry which is preliminary data.</text>
</comment>
<keyword evidence="2" id="KW-1185">Reference proteome</keyword>
<proteinExistence type="predicted"/>
<protein>
    <submittedName>
        <fullName evidence="1">Uncharacterized protein</fullName>
    </submittedName>
</protein>
<accession>A0ABR9JIW4</accession>
<dbReference type="Proteomes" id="UP000643525">
    <property type="component" value="Unassembled WGS sequence"/>
</dbReference>
<dbReference type="EMBL" id="JADBED010000001">
    <property type="protein sequence ID" value="MBE1525477.1"/>
    <property type="molecule type" value="Genomic_DNA"/>
</dbReference>
<name>A0ABR9JIW4_9MICC</name>
<organism evidence="1 2">
    <name type="scientific">Nesterenkonia lutea</name>
    <dbReference type="NCBI Taxonomy" id="272919"/>
    <lineage>
        <taxon>Bacteria</taxon>
        <taxon>Bacillati</taxon>
        <taxon>Actinomycetota</taxon>
        <taxon>Actinomycetes</taxon>
        <taxon>Micrococcales</taxon>
        <taxon>Micrococcaceae</taxon>
        <taxon>Nesterenkonia</taxon>
    </lineage>
</organism>
<sequence length="28" mass="3174">APHEHEMRLYQHCFGFVNSAFRAASVPA</sequence>
<evidence type="ECO:0000313" key="2">
    <source>
        <dbReference type="Proteomes" id="UP000643525"/>
    </source>
</evidence>
<feature type="non-terminal residue" evidence="1">
    <location>
        <position position="1"/>
    </location>
</feature>